<dbReference type="KEGG" id="span:AWL63_09390"/>
<proteinExistence type="predicted"/>
<feature type="chain" id="PRO_5008556208" description="Secreted protein" evidence="2">
    <location>
        <begin position="24"/>
        <end position="87"/>
    </location>
</feature>
<feature type="signal peptide" evidence="2">
    <location>
        <begin position="1"/>
        <end position="23"/>
    </location>
</feature>
<dbReference type="EMBL" id="CP014168">
    <property type="protein sequence ID" value="AOH84147.1"/>
    <property type="molecule type" value="Genomic_DNA"/>
</dbReference>
<dbReference type="AlphaFoldDB" id="A0A1B3Z9R6"/>
<dbReference type="OrthoDB" id="7452412at2"/>
<organism evidence="3 4">
    <name type="scientific">Sphingomonas panacis</name>
    <dbReference type="NCBI Taxonomy" id="1560345"/>
    <lineage>
        <taxon>Bacteria</taxon>
        <taxon>Pseudomonadati</taxon>
        <taxon>Pseudomonadota</taxon>
        <taxon>Alphaproteobacteria</taxon>
        <taxon>Sphingomonadales</taxon>
        <taxon>Sphingomonadaceae</taxon>
        <taxon>Sphingomonas</taxon>
    </lineage>
</organism>
<feature type="region of interest" description="Disordered" evidence="1">
    <location>
        <begin position="59"/>
        <end position="87"/>
    </location>
</feature>
<name>A0A1B3Z9R6_9SPHN</name>
<evidence type="ECO:0008006" key="5">
    <source>
        <dbReference type="Google" id="ProtNLM"/>
    </source>
</evidence>
<evidence type="ECO:0000256" key="2">
    <source>
        <dbReference type="SAM" id="SignalP"/>
    </source>
</evidence>
<dbReference type="RefSeq" id="WP_069204715.1">
    <property type="nucleotide sequence ID" value="NZ_CP014168.1"/>
</dbReference>
<evidence type="ECO:0000313" key="4">
    <source>
        <dbReference type="Proteomes" id="UP000094256"/>
    </source>
</evidence>
<sequence length="87" mass="9583">MHHALRTVSFAVLAVAVSSAATAGDKKAADPNKRICRGIEQTGSIFTHQVCHTRAEWTQIGEQNDKDTSRTVQTNHFQSPSQEGTRY</sequence>
<gene>
    <name evidence="3" type="ORF">AWL63_09390</name>
</gene>
<evidence type="ECO:0000313" key="3">
    <source>
        <dbReference type="EMBL" id="AOH84147.1"/>
    </source>
</evidence>
<dbReference type="Proteomes" id="UP000094256">
    <property type="component" value="Chromosome"/>
</dbReference>
<protein>
    <recommendedName>
        <fullName evidence="5">Secreted protein</fullName>
    </recommendedName>
</protein>
<accession>A0A1B3Z9R6</accession>
<keyword evidence="2" id="KW-0732">Signal</keyword>
<feature type="compositionally biased region" description="Polar residues" evidence="1">
    <location>
        <begin position="70"/>
        <end position="87"/>
    </location>
</feature>
<evidence type="ECO:0000256" key="1">
    <source>
        <dbReference type="SAM" id="MobiDB-lite"/>
    </source>
</evidence>
<reference evidence="3 4" key="1">
    <citation type="submission" date="2016-01" db="EMBL/GenBank/DDBJ databases">
        <title>Complete genome and mega plasmid sequence of Sphingomonas panacis DCY99 elicits systemic resistance in rice to Xanthomonas oryzae.</title>
        <authorList>
            <person name="Kim Y.J."/>
            <person name="Yang D.C."/>
            <person name="Sing P."/>
        </authorList>
    </citation>
    <scope>NUCLEOTIDE SEQUENCE [LARGE SCALE GENOMIC DNA]</scope>
    <source>
        <strain evidence="3 4">DCY99</strain>
    </source>
</reference>
<keyword evidence="4" id="KW-1185">Reference proteome</keyword>